<comment type="subcellular location">
    <subcellularLocation>
        <location evidence="1">Membrane</location>
        <topology evidence="1">Multi-pass membrane protein</topology>
    </subcellularLocation>
</comment>
<keyword evidence="3 6" id="KW-0812">Transmembrane</keyword>
<evidence type="ECO:0000256" key="3">
    <source>
        <dbReference type="ARBA" id="ARBA00022692"/>
    </source>
</evidence>
<feature type="transmembrane region" description="Helical" evidence="6">
    <location>
        <begin position="177"/>
        <end position="195"/>
    </location>
</feature>
<dbReference type="Pfam" id="PF04117">
    <property type="entry name" value="Mpv17_PMP22"/>
    <property type="match status" value="1"/>
</dbReference>
<feature type="transmembrane region" description="Helical" evidence="6">
    <location>
        <begin position="118"/>
        <end position="139"/>
    </location>
</feature>
<evidence type="ECO:0000256" key="6">
    <source>
        <dbReference type="RuleBase" id="RU363053"/>
    </source>
</evidence>
<protein>
    <submittedName>
        <fullName evidence="7">Uncharacterized protein</fullName>
    </submittedName>
</protein>
<reference evidence="7" key="1">
    <citation type="submission" date="2022-07" db="EMBL/GenBank/DDBJ databases">
        <title>Genome Sequence of Leucocoprinus birnbaumii.</title>
        <authorList>
            <person name="Buettner E."/>
        </authorList>
    </citation>
    <scope>NUCLEOTIDE SEQUENCE</scope>
    <source>
        <strain evidence="7">VT141</strain>
    </source>
</reference>
<keyword evidence="4 6" id="KW-1133">Transmembrane helix</keyword>
<keyword evidence="5 6" id="KW-0472">Membrane</keyword>
<dbReference type="GO" id="GO:0005778">
    <property type="term" value="C:peroxisomal membrane"/>
    <property type="evidence" value="ECO:0007669"/>
    <property type="project" value="TreeGrafter"/>
</dbReference>
<sequence>MSSAPVKNSPHPLLLKYLAQLSAHPLRTKAITTGTFSFLQEVLGSNLAGVPRPKVSSDVPFPFALLSRAHVDLRAVKMAIYGFFVSAPLNHVLVGQLQKAFAGKEGLKYKIAQLLANNLLVSPITVSAYLASMAIINGAKSVDEIIKTIKAGFFSVIRVSWTVSPIAMVVAQKYLPVELWVPFFNAVQFVLGTYFNTRVKQMRLAAARRAEKEKAKNVDKKDDSSS</sequence>
<dbReference type="PANTHER" id="PTHR11266">
    <property type="entry name" value="PEROXISOMAL MEMBRANE PROTEIN 2, PXMP2 MPV17"/>
    <property type="match status" value="1"/>
</dbReference>
<keyword evidence="8" id="KW-1185">Reference proteome</keyword>
<dbReference type="AlphaFoldDB" id="A0AAD5VW92"/>
<evidence type="ECO:0000313" key="8">
    <source>
        <dbReference type="Proteomes" id="UP001213000"/>
    </source>
</evidence>
<evidence type="ECO:0000256" key="4">
    <source>
        <dbReference type="ARBA" id="ARBA00022989"/>
    </source>
</evidence>
<gene>
    <name evidence="7" type="ORF">NP233_g5055</name>
</gene>
<evidence type="ECO:0000313" key="7">
    <source>
        <dbReference type="EMBL" id="KAJ3569426.1"/>
    </source>
</evidence>
<accession>A0AAD5VW92</accession>
<evidence type="ECO:0000256" key="2">
    <source>
        <dbReference type="ARBA" id="ARBA00006824"/>
    </source>
</evidence>
<comment type="similarity">
    <text evidence="2 6">Belongs to the peroxisomal membrane protein PXMP2/4 family.</text>
</comment>
<dbReference type="EMBL" id="JANIEX010000289">
    <property type="protein sequence ID" value="KAJ3569426.1"/>
    <property type="molecule type" value="Genomic_DNA"/>
</dbReference>
<comment type="caution">
    <text evidence="7">The sequence shown here is derived from an EMBL/GenBank/DDBJ whole genome shotgun (WGS) entry which is preliminary data.</text>
</comment>
<dbReference type="InterPro" id="IPR007248">
    <property type="entry name" value="Mpv17_PMP22"/>
</dbReference>
<dbReference type="Proteomes" id="UP001213000">
    <property type="component" value="Unassembled WGS sequence"/>
</dbReference>
<organism evidence="7 8">
    <name type="scientific">Leucocoprinus birnbaumii</name>
    <dbReference type="NCBI Taxonomy" id="56174"/>
    <lineage>
        <taxon>Eukaryota</taxon>
        <taxon>Fungi</taxon>
        <taxon>Dikarya</taxon>
        <taxon>Basidiomycota</taxon>
        <taxon>Agaricomycotina</taxon>
        <taxon>Agaricomycetes</taxon>
        <taxon>Agaricomycetidae</taxon>
        <taxon>Agaricales</taxon>
        <taxon>Agaricineae</taxon>
        <taxon>Agaricaceae</taxon>
        <taxon>Leucocoprinus</taxon>
    </lineage>
</organism>
<proteinExistence type="inferred from homology"/>
<dbReference type="PANTHER" id="PTHR11266:SF93">
    <property type="entry name" value="INTEGRAL MEMBRANE PROTEIN 25D9-6"/>
    <property type="match status" value="1"/>
</dbReference>
<evidence type="ECO:0000256" key="5">
    <source>
        <dbReference type="ARBA" id="ARBA00023136"/>
    </source>
</evidence>
<evidence type="ECO:0000256" key="1">
    <source>
        <dbReference type="ARBA" id="ARBA00004141"/>
    </source>
</evidence>
<name>A0AAD5VW92_9AGAR</name>